<dbReference type="AlphaFoldDB" id="A0A451BHI4"/>
<reference evidence="1" key="1">
    <citation type="submission" date="2019-02" db="EMBL/GenBank/DDBJ databases">
        <authorList>
            <person name="Gruber-Vodicka R. H."/>
            <person name="Seah K. B. B."/>
        </authorList>
    </citation>
    <scope>NUCLEOTIDE SEQUENCE</scope>
    <source>
        <strain evidence="1">BECK_S127</strain>
    </source>
</reference>
<dbReference type="PIRSF" id="PIRSF039032">
    <property type="entry name" value="HigB-2"/>
    <property type="match status" value="1"/>
</dbReference>
<gene>
    <name evidence="1" type="ORF">BECKSD772D_GA0070982_100166</name>
</gene>
<protein>
    <submittedName>
        <fullName evidence="1">RelE toxin of RelE / RelB toxin-antitoxin system</fullName>
    </submittedName>
</protein>
<dbReference type="InterPro" id="IPR009387">
    <property type="entry name" value="HigB-2"/>
</dbReference>
<name>A0A451BHI4_9GAMM</name>
<organism evidence="1">
    <name type="scientific">Candidatus Kentrum sp. SD</name>
    <dbReference type="NCBI Taxonomy" id="2126332"/>
    <lineage>
        <taxon>Bacteria</taxon>
        <taxon>Pseudomonadati</taxon>
        <taxon>Pseudomonadota</taxon>
        <taxon>Gammaproteobacteria</taxon>
        <taxon>Candidatus Kentrum</taxon>
    </lineage>
</organism>
<accession>A0A451BHI4</accession>
<dbReference type="EMBL" id="CAADHB010000001">
    <property type="protein sequence ID" value="VFK77737.1"/>
    <property type="molecule type" value="Genomic_DNA"/>
</dbReference>
<evidence type="ECO:0000313" key="1">
    <source>
        <dbReference type="EMBL" id="VFK77737.1"/>
    </source>
</evidence>
<dbReference type="Pfam" id="PF06296">
    <property type="entry name" value="RelE"/>
    <property type="match status" value="1"/>
</dbReference>
<sequence length="110" mass="12405">MQTLVELPEFQRRASALLTETEKQNLIDYLAKNPRSGIIMRDTGGIRKLRWALGNKGKSSGARVIHYYHDGSMPLFLLTVFGKSEKDNLSQAERNELGKLARLLIKNYGG</sequence>
<proteinExistence type="predicted"/>